<gene>
    <name evidence="1" type="ORF">ACH4TF_34415</name>
</gene>
<organism evidence="1 2">
    <name type="scientific">Streptomyces abikoensis</name>
    <dbReference type="NCBI Taxonomy" id="97398"/>
    <lineage>
        <taxon>Bacteria</taxon>
        <taxon>Bacillati</taxon>
        <taxon>Actinomycetota</taxon>
        <taxon>Actinomycetes</taxon>
        <taxon>Kitasatosporales</taxon>
        <taxon>Streptomycetaceae</taxon>
        <taxon>Streptomyces</taxon>
    </lineage>
</organism>
<keyword evidence="2" id="KW-1185">Reference proteome</keyword>
<dbReference type="RefSeq" id="WP_397615045.1">
    <property type="nucleotide sequence ID" value="NZ_JBIRRB010000024.1"/>
</dbReference>
<evidence type="ECO:0000313" key="1">
    <source>
        <dbReference type="EMBL" id="MFI0915479.1"/>
    </source>
</evidence>
<reference evidence="1 2" key="1">
    <citation type="submission" date="2024-10" db="EMBL/GenBank/DDBJ databases">
        <title>The Natural Products Discovery Center: Release of the First 8490 Sequenced Strains for Exploring Actinobacteria Biosynthetic Diversity.</title>
        <authorList>
            <person name="Kalkreuter E."/>
            <person name="Kautsar S.A."/>
            <person name="Yang D."/>
            <person name="Bader C.D."/>
            <person name="Teijaro C.N."/>
            <person name="Fluegel L."/>
            <person name="Davis C.M."/>
            <person name="Simpson J.R."/>
            <person name="Lauterbach L."/>
            <person name="Steele A.D."/>
            <person name="Gui C."/>
            <person name="Meng S."/>
            <person name="Li G."/>
            <person name="Viehrig K."/>
            <person name="Ye F."/>
            <person name="Su P."/>
            <person name="Kiefer A.F."/>
            <person name="Nichols A."/>
            <person name="Cepeda A.J."/>
            <person name="Yan W."/>
            <person name="Fan B."/>
            <person name="Jiang Y."/>
            <person name="Adhikari A."/>
            <person name="Zheng C.-J."/>
            <person name="Schuster L."/>
            <person name="Cowan T.M."/>
            <person name="Smanski M.J."/>
            <person name="Chevrette M.G."/>
            <person name="De Carvalho L.P.S."/>
            <person name="Shen B."/>
        </authorList>
    </citation>
    <scope>NUCLEOTIDE SEQUENCE [LARGE SCALE GENOMIC DNA]</scope>
    <source>
        <strain evidence="1 2">NPDC020979</strain>
    </source>
</reference>
<name>A0ABW7TD60_9ACTN</name>
<accession>A0ABW7TD60</accession>
<evidence type="ECO:0000313" key="2">
    <source>
        <dbReference type="Proteomes" id="UP001611162"/>
    </source>
</evidence>
<dbReference type="EMBL" id="JBIRRB010000024">
    <property type="protein sequence ID" value="MFI0915479.1"/>
    <property type="molecule type" value="Genomic_DNA"/>
</dbReference>
<comment type="caution">
    <text evidence="1">The sequence shown here is derived from an EMBL/GenBank/DDBJ whole genome shotgun (WGS) entry which is preliminary data.</text>
</comment>
<proteinExistence type="predicted"/>
<protein>
    <submittedName>
        <fullName evidence="1">Uncharacterized protein</fullName>
    </submittedName>
</protein>
<dbReference type="Proteomes" id="UP001611162">
    <property type="component" value="Unassembled WGS sequence"/>
</dbReference>
<sequence length="141" mass="15381">MINPTDHVMKESVALRADAYVRRTFPALLGTIVTTADWYGYRAVPAPGAPALAAAWVGRTGSDDGEWLVHTVQTTASGDLETLALLVPCACGSGYWEHEINTAEQGGFTLFLHRWNVLLTQDCDGRRKCRSPQYDGTEPVS</sequence>